<evidence type="ECO:0000313" key="4">
    <source>
        <dbReference type="Proteomes" id="UP000639772"/>
    </source>
</evidence>
<organism evidence="3 4">
    <name type="scientific">Vanilla planifolia</name>
    <name type="common">Vanilla</name>
    <dbReference type="NCBI Taxonomy" id="51239"/>
    <lineage>
        <taxon>Eukaryota</taxon>
        <taxon>Viridiplantae</taxon>
        <taxon>Streptophyta</taxon>
        <taxon>Embryophyta</taxon>
        <taxon>Tracheophyta</taxon>
        <taxon>Spermatophyta</taxon>
        <taxon>Magnoliopsida</taxon>
        <taxon>Liliopsida</taxon>
        <taxon>Asparagales</taxon>
        <taxon>Orchidaceae</taxon>
        <taxon>Vanilloideae</taxon>
        <taxon>Vanilleae</taxon>
        <taxon>Vanilla</taxon>
    </lineage>
</organism>
<evidence type="ECO:0008006" key="5">
    <source>
        <dbReference type="Google" id="ProtNLM"/>
    </source>
</evidence>
<comment type="caution">
    <text evidence="3">The sequence shown here is derived from an EMBL/GenBank/DDBJ whole genome shotgun (WGS) entry which is preliminary data.</text>
</comment>
<dbReference type="GO" id="GO:0009414">
    <property type="term" value="P:response to water deprivation"/>
    <property type="evidence" value="ECO:0007669"/>
    <property type="project" value="TreeGrafter"/>
</dbReference>
<dbReference type="GO" id="GO:0005829">
    <property type="term" value="C:cytosol"/>
    <property type="evidence" value="ECO:0007669"/>
    <property type="project" value="TreeGrafter"/>
</dbReference>
<evidence type="ECO:0000313" key="3">
    <source>
        <dbReference type="EMBL" id="KAG0461836.1"/>
    </source>
</evidence>
<sequence length="250" mass="27840">MDQINVAAFYWVSARRTFSFIRSTPRAEAWLAVKSGVEEAEEKKAQEEHEVLVAGVEKIQLQEEQSKEEEKKHGHVETLNRCHSTSSSSSSDEEVEVEGEGGIKEKIKKKKKELKEKIEKKLHGGEKKTEEEEKKEAVVVEDTTVVVEKVEVSEAEPPVEEEKKGFLEKIKEKLPGSHAKKPVEEGLGVTPPHDSPAPVAVEVTSEHVKVQEVEGHEGKEKKGFLGKIIEKLPGYHRSAGEEGEKSPASH</sequence>
<dbReference type="InterPro" id="IPR000167">
    <property type="entry name" value="Dehydrin"/>
</dbReference>
<proteinExistence type="inferred from homology"/>
<name>A0A835Q0G5_VANPL</name>
<feature type="region of interest" description="Disordered" evidence="2">
    <location>
        <begin position="118"/>
        <end position="137"/>
    </location>
</feature>
<feature type="compositionally biased region" description="Basic and acidic residues" evidence="2">
    <location>
        <begin position="62"/>
        <end position="80"/>
    </location>
</feature>
<comment type="similarity">
    <text evidence="1">Belongs to the plant dehydrin family.</text>
</comment>
<dbReference type="EMBL" id="JADCNM010000011">
    <property type="protein sequence ID" value="KAG0461836.1"/>
    <property type="molecule type" value="Genomic_DNA"/>
</dbReference>
<dbReference type="PANTHER" id="PTHR33346">
    <property type="entry name" value="DEHYDRIN XERO 2-RELATED"/>
    <property type="match status" value="1"/>
</dbReference>
<evidence type="ECO:0000256" key="2">
    <source>
        <dbReference type="SAM" id="MobiDB-lite"/>
    </source>
</evidence>
<dbReference type="GO" id="GO:0009631">
    <property type="term" value="P:cold acclimation"/>
    <property type="evidence" value="ECO:0007669"/>
    <property type="project" value="TreeGrafter"/>
</dbReference>
<dbReference type="AlphaFoldDB" id="A0A835Q0G5"/>
<dbReference type="OrthoDB" id="1934367at2759"/>
<feature type="region of interest" description="Disordered" evidence="2">
    <location>
        <begin position="62"/>
        <end position="110"/>
    </location>
</feature>
<gene>
    <name evidence="3" type="ORF">HPP92_020312</name>
</gene>
<dbReference type="Pfam" id="PF00257">
    <property type="entry name" value="Dehydrin"/>
    <property type="match status" value="1"/>
</dbReference>
<dbReference type="GO" id="GO:0009737">
    <property type="term" value="P:response to abscisic acid"/>
    <property type="evidence" value="ECO:0007669"/>
    <property type="project" value="TreeGrafter"/>
</dbReference>
<protein>
    <recommendedName>
        <fullName evidence="5">Dehydrin</fullName>
    </recommendedName>
</protein>
<dbReference type="InterPro" id="IPR030513">
    <property type="entry name" value="Dehydrin_CS"/>
</dbReference>
<dbReference type="PROSITE" id="PS00823">
    <property type="entry name" value="DEHYDRIN_2"/>
    <property type="match status" value="1"/>
</dbReference>
<dbReference type="GO" id="GO:0016020">
    <property type="term" value="C:membrane"/>
    <property type="evidence" value="ECO:0007669"/>
    <property type="project" value="TreeGrafter"/>
</dbReference>
<reference evidence="3 4" key="1">
    <citation type="journal article" date="2020" name="Nat. Food">
        <title>A phased Vanilla planifolia genome enables genetic improvement of flavour and production.</title>
        <authorList>
            <person name="Hasing T."/>
            <person name="Tang H."/>
            <person name="Brym M."/>
            <person name="Khazi F."/>
            <person name="Huang T."/>
            <person name="Chambers A.H."/>
        </authorList>
    </citation>
    <scope>NUCLEOTIDE SEQUENCE [LARGE SCALE GENOMIC DNA]</scope>
    <source>
        <tissue evidence="3">Leaf</tissue>
    </source>
</reference>
<accession>A0A835Q0G5</accession>
<evidence type="ECO:0000256" key="1">
    <source>
        <dbReference type="RuleBase" id="RU003995"/>
    </source>
</evidence>
<dbReference type="PANTHER" id="PTHR33346:SF2">
    <property type="entry name" value="DEHYDRIN ERD14"/>
    <property type="match status" value="1"/>
</dbReference>
<dbReference type="Proteomes" id="UP000639772">
    <property type="component" value="Chromosome 11"/>
</dbReference>
<feature type="region of interest" description="Disordered" evidence="2">
    <location>
        <begin position="171"/>
        <end position="198"/>
    </location>
</feature>